<evidence type="ECO:0000256" key="2">
    <source>
        <dbReference type="SAM" id="MobiDB-lite"/>
    </source>
</evidence>
<dbReference type="PANTHER" id="PTHR46706">
    <property type="entry name" value="PROTEIN QUA-1-RELATED"/>
    <property type="match status" value="1"/>
</dbReference>
<name>A0A9N8E2S9_9STRA</name>
<dbReference type="Gene3D" id="2.170.16.10">
    <property type="entry name" value="Hedgehog/Intein (Hint) domain"/>
    <property type="match status" value="1"/>
</dbReference>
<dbReference type="GO" id="GO:0005509">
    <property type="term" value="F:calcium ion binding"/>
    <property type="evidence" value="ECO:0007669"/>
    <property type="project" value="InterPro"/>
</dbReference>
<dbReference type="Proteomes" id="UP001153069">
    <property type="component" value="Unassembled WGS sequence"/>
</dbReference>
<reference evidence="5" key="1">
    <citation type="submission" date="2020-06" db="EMBL/GenBank/DDBJ databases">
        <authorList>
            <consortium name="Plant Systems Biology data submission"/>
        </authorList>
    </citation>
    <scope>NUCLEOTIDE SEQUENCE</scope>
    <source>
        <strain evidence="5">D6</strain>
    </source>
</reference>
<dbReference type="OrthoDB" id="5212at2759"/>
<organism evidence="5 6">
    <name type="scientific">Seminavis robusta</name>
    <dbReference type="NCBI Taxonomy" id="568900"/>
    <lineage>
        <taxon>Eukaryota</taxon>
        <taxon>Sar</taxon>
        <taxon>Stramenopiles</taxon>
        <taxon>Ochrophyta</taxon>
        <taxon>Bacillariophyta</taxon>
        <taxon>Bacillariophyceae</taxon>
        <taxon>Bacillariophycidae</taxon>
        <taxon>Naviculales</taxon>
        <taxon>Naviculaceae</taxon>
        <taxon>Seminavis</taxon>
    </lineage>
</organism>
<dbReference type="PANTHER" id="PTHR46706:SF12">
    <property type="entry name" value="PROTEIN QUA-1-RELATED"/>
    <property type="match status" value="1"/>
</dbReference>
<comment type="caution">
    <text evidence="5">The sequence shown here is derived from an EMBL/GenBank/DDBJ whole genome shotgun (WGS) entry which is preliminary data.</text>
</comment>
<feature type="region of interest" description="Disordered" evidence="2">
    <location>
        <begin position="1"/>
        <end position="38"/>
    </location>
</feature>
<dbReference type="PROSITE" id="PS50817">
    <property type="entry name" value="INTEIN_N_TER"/>
    <property type="match status" value="1"/>
</dbReference>
<dbReference type="PROSITE" id="PS50222">
    <property type="entry name" value="EF_HAND_2"/>
    <property type="match status" value="1"/>
</dbReference>
<accession>A0A9N8E2S9</accession>
<sequence length="645" mass="71305">MSSNGNNTDMMVDEPIPVKLDTSPSGPSKRLSVRSSKFDRGSKGFLDEEEQLLRKYDLNGDGKIDAGELFNIVADLKKEHGKKKNLKKGLGISLIALVLLLTMSFGLVWAVVALTKEVVVDSSGHLVDSHTGLVVETRPEASLIALTADSSFTRRFLMRKLQDSVGLDAARSNDLDEEGREKLGTAPKSDITGSYTKFQRNSENCNAVVTVDGVEYTRTMNLGRMGRRVDEVEDTRNRNLNGDGEGDRPRHRRRARYQSIYMDSDPDQEFQVDCDEDTDEDCEVYSVGHFVTPSSGRRLDQVSASQCDDDDDCNGGFECQKIWGVGYCKCDVDTDCDYLLESGGAHYSYRTYTNVDAQCPSSYVCRTYYDCFSGSMTTMTPEGPKRMDELKINDLVLTSSGQFQKVYAWLHRTPEKLAASQARESEYLQIVTETGNKIEMTPKHMIYINDKQYPVEAGHVMVGDYLSLMESGHAATTTKAAKVTAINTVKLMGGFSPATEDGTIVVNGLLASSYNNPRYTDNEYVLVAGKPLMHRQTFTHLITSPLRLLCIHVSSSFCEVDMDEEAFLPFSKGVDKLYVASADAGVVDTVLMLTGFVGMLAHGIELFFKMFGLPLMASGCVLAIINAVAPFNFNMQIVSKAKKVD</sequence>
<feature type="region of interest" description="Disordered" evidence="2">
    <location>
        <begin position="172"/>
        <end position="195"/>
    </location>
</feature>
<dbReference type="EMBL" id="CAICTM010000591">
    <property type="protein sequence ID" value="CAB9513452.1"/>
    <property type="molecule type" value="Genomic_DNA"/>
</dbReference>
<keyword evidence="6" id="KW-1185">Reference proteome</keyword>
<protein>
    <recommendedName>
        <fullName evidence="4">EF-hand domain-containing protein</fullName>
    </recommendedName>
</protein>
<dbReference type="InterPro" id="IPR018247">
    <property type="entry name" value="EF_Hand_1_Ca_BS"/>
</dbReference>
<dbReference type="InterPro" id="IPR002048">
    <property type="entry name" value="EF_hand_dom"/>
</dbReference>
<dbReference type="SUPFAM" id="SSF51294">
    <property type="entry name" value="Hedgehog/intein (Hint) domain"/>
    <property type="match status" value="1"/>
</dbReference>
<feature type="transmembrane region" description="Helical" evidence="3">
    <location>
        <begin position="613"/>
        <end position="633"/>
    </location>
</feature>
<keyword evidence="3" id="KW-0472">Membrane</keyword>
<dbReference type="CDD" id="cd00081">
    <property type="entry name" value="Hint"/>
    <property type="match status" value="1"/>
</dbReference>
<evidence type="ECO:0000259" key="4">
    <source>
        <dbReference type="PROSITE" id="PS50222"/>
    </source>
</evidence>
<keyword evidence="3" id="KW-1133">Transmembrane helix</keyword>
<proteinExistence type="predicted"/>
<feature type="region of interest" description="Disordered" evidence="2">
    <location>
        <begin position="233"/>
        <end position="253"/>
    </location>
</feature>
<keyword evidence="3" id="KW-0812">Transmembrane</keyword>
<evidence type="ECO:0000313" key="6">
    <source>
        <dbReference type="Proteomes" id="UP001153069"/>
    </source>
</evidence>
<dbReference type="InterPro" id="IPR052140">
    <property type="entry name" value="Dev_Signal_Hedgehog-like"/>
</dbReference>
<evidence type="ECO:0000256" key="3">
    <source>
        <dbReference type="SAM" id="Phobius"/>
    </source>
</evidence>
<evidence type="ECO:0000256" key="1">
    <source>
        <dbReference type="ARBA" id="ARBA00022837"/>
    </source>
</evidence>
<feature type="compositionally biased region" description="Basic and acidic residues" evidence="2">
    <location>
        <begin position="172"/>
        <end position="183"/>
    </location>
</feature>
<gene>
    <name evidence="5" type="ORF">SEMRO_592_G172180.2</name>
</gene>
<dbReference type="SMART" id="SM00306">
    <property type="entry name" value="HintN"/>
    <property type="match status" value="1"/>
</dbReference>
<dbReference type="InterPro" id="IPR006141">
    <property type="entry name" value="Intein_N"/>
</dbReference>
<keyword evidence="1" id="KW-0106">Calcium</keyword>
<dbReference type="AlphaFoldDB" id="A0A9N8E2S9"/>
<dbReference type="GO" id="GO:0016540">
    <property type="term" value="P:protein autoprocessing"/>
    <property type="evidence" value="ECO:0007669"/>
    <property type="project" value="InterPro"/>
</dbReference>
<dbReference type="GO" id="GO:0016539">
    <property type="term" value="P:intein-mediated protein splicing"/>
    <property type="evidence" value="ECO:0007669"/>
    <property type="project" value="InterPro"/>
</dbReference>
<dbReference type="SUPFAM" id="SSF47473">
    <property type="entry name" value="EF-hand"/>
    <property type="match status" value="1"/>
</dbReference>
<dbReference type="Pfam" id="PF01079">
    <property type="entry name" value="Hint"/>
    <property type="match status" value="1"/>
</dbReference>
<dbReference type="InterPro" id="IPR001767">
    <property type="entry name" value="Hedgehog_Hint"/>
</dbReference>
<evidence type="ECO:0000313" key="5">
    <source>
        <dbReference type="EMBL" id="CAB9513452.1"/>
    </source>
</evidence>
<dbReference type="InterPro" id="IPR036844">
    <property type="entry name" value="Hint_dom_sf"/>
</dbReference>
<dbReference type="InterPro" id="IPR003587">
    <property type="entry name" value="Hint_dom_N"/>
</dbReference>
<dbReference type="InterPro" id="IPR011992">
    <property type="entry name" value="EF-hand-dom_pair"/>
</dbReference>
<feature type="transmembrane region" description="Helical" evidence="3">
    <location>
        <begin position="90"/>
        <end position="112"/>
    </location>
</feature>
<dbReference type="PROSITE" id="PS00018">
    <property type="entry name" value="EF_HAND_1"/>
    <property type="match status" value="1"/>
</dbReference>
<feature type="domain" description="EF-hand" evidence="4">
    <location>
        <begin position="44"/>
        <end position="79"/>
    </location>
</feature>